<dbReference type="Pfam" id="PF03239">
    <property type="entry name" value="FTR1"/>
    <property type="match status" value="1"/>
</dbReference>
<evidence type="ECO:0000256" key="3">
    <source>
        <dbReference type="ARBA" id="ARBA00022692"/>
    </source>
</evidence>
<dbReference type="PANTHER" id="PTHR31632:SF2">
    <property type="entry name" value="PLASMA MEMBRANE IRON PERMEASE"/>
    <property type="match status" value="1"/>
</dbReference>
<dbReference type="InterPro" id="IPR004923">
    <property type="entry name" value="FTR1/Fip1/EfeU"/>
</dbReference>
<keyword evidence="5" id="KW-0472">Membrane</keyword>
<evidence type="ECO:0000256" key="4">
    <source>
        <dbReference type="ARBA" id="ARBA00022989"/>
    </source>
</evidence>
<sequence>MVKWVRFCRTKLSGYLVVLFTCFSVINVYATETKEVNLSPLFIQLSDIMGEVKENNVQQAKIQLTDLAQNFTQFPQHTSVAGNAVSQAIEQAQTDLNQFSLTRISSALLAFEKEQHPIDVQAQKHQFEKRVLPAFVLLRQRIAEGNLEQIKVQYRIFNTIWVQNERTVRDVSLSYYGEIETAMALLRISIETTPVDFVKIDRKAQILDDLFQAYLSGQKAQIKVVGDYNLSDGITLLEEGLTAFKQGNINLGQEKLTHFIQIWPIIEGQVSTRNPSLYTQLESQIPIIVAQGKDLKQQQALQRLIGSLNQINPHQAYTMLDAMLILLREGLEALLVVMALVSALRVANRPQGYKWVTGGVVTGLMASILVAFALHTFFPSISSGANREVIEGIVGIIAVVMILTIGVWLHSKSSIQSWNAYLKQHMGKALTTGGFISLFSLSFLAVFREGAETILFYVGILPNISLTDFSLGIGAAILILLLLSLVMIKTSVKLPVPTMFRLLTWLLYILGFKILGVSVHSLQLIGYLPLKIIDSLPTIEWIGFYATTQTVFAQILYLAAIILLQRYMQLQEKRA</sequence>
<keyword evidence="7" id="KW-1185">Reference proteome</keyword>
<keyword evidence="3" id="KW-0812">Transmembrane</keyword>
<name>A0A8E3MGJ6_9PAST</name>
<evidence type="ECO:0000256" key="5">
    <source>
        <dbReference type="ARBA" id="ARBA00023136"/>
    </source>
</evidence>
<evidence type="ECO:0000313" key="6">
    <source>
        <dbReference type="EMBL" id="QDJ14948.1"/>
    </source>
</evidence>
<evidence type="ECO:0000256" key="2">
    <source>
        <dbReference type="ARBA" id="ARBA00008333"/>
    </source>
</evidence>
<dbReference type="PANTHER" id="PTHR31632">
    <property type="entry name" value="IRON TRANSPORTER FTH1"/>
    <property type="match status" value="1"/>
</dbReference>
<proteinExistence type="inferred from homology"/>
<dbReference type="GO" id="GO:0033573">
    <property type="term" value="C:high-affinity iron permease complex"/>
    <property type="evidence" value="ECO:0007669"/>
    <property type="project" value="InterPro"/>
</dbReference>
<gene>
    <name evidence="6" type="ORF">CEP48_05675</name>
</gene>
<keyword evidence="4" id="KW-1133">Transmembrane helix</keyword>
<dbReference type="GO" id="GO:0015093">
    <property type="term" value="F:ferrous iron transmembrane transporter activity"/>
    <property type="evidence" value="ECO:0007669"/>
    <property type="project" value="TreeGrafter"/>
</dbReference>
<comment type="subcellular location">
    <subcellularLocation>
        <location evidence="1">Membrane</location>
        <topology evidence="1">Multi-pass membrane protein</topology>
    </subcellularLocation>
</comment>
<evidence type="ECO:0000256" key="1">
    <source>
        <dbReference type="ARBA" id="ARBA00004141"/>
    </source>
</evidence>
<comment type="similarity">
    <text evidence="2">Belongs to the oxidase-dependent Fe transporter (OFeT) (TC 9.A.10.1) family.</text>
</comment>
<evidence type="ECO:0000313" key="7">
    <source>
        <dbReference type="Proteomes" id="UP000955338"/>
    </source>
</evidence>
<accession>A0A8E3MGJ6</accession>
<reference evidence="6" key="1">
    <citation type="submission" date="2017-06" db="EMBL/GenBank/DDBJ databases">
        <title>Genome sequencing of pathogenic and non-pathogenic strains within Bisgaard taxon 40.</title>
        <authorList>
            <person name="Ladner J.T."/>
            <person name="Lovett S.P."/>
            <person name="Koroleva G."/>
            <person name="Lorch J.M."/>
        </authorList>
    </citation>
    <scope>NUCLEOTIDE SEQUENCE</scope>
    <source>
        <strain evidence="6">27576-1-I1</strain>
    </source>
</reference>
<organism evidence="6 7">
    <name type="scientific">Mergibacter septicus</name>
    <dbReference type="NCBI Taxonomy" id="221402"/>
    <lineage>
        <taxon>Bacteria</taxon>
        <taxon>Pseudomonadati</taxon>
        <taxon>Pseudomonadota</taxon>
        <taxon>Gammaproteobacteria</taxon>
        <taxon>Pasteurellales</taxon>
        <taxon>Pasteurellaceae</taxon>
        <taxon>Mergibacter</taxon>
    </lineage>
</organism>
<dbReference type="AlphaFoldDB" id="A0A8E3MGJ6"/>
<protein>
    <submittedName>
        <fullName evidence="6">Iron permease</fullName>
    </submittedName>
</protein>
<dbReference type="EMBL" id="CP022011">
    <property type="protein sequence ID" value="QDJ14948.1"/>
    <property type="molecule type" value="Genomic_DNA"/>
</dbReference>
<dbReference type="Proteomes" id="UP000955338">
    <property type="component" value="Chromosome"/>
</dbReference>